<dbReference type="PANTHER" id="PTHR43767">
    <property type="entry name" value="LONG-CHAIN-FATTY-ACID--COA LIGASE"/>
    <property type="match status" value="1"/>
</dbReference>
<dbReference type="InterPro" id="IPR042099">
    <property type="entry name" value="ANL_N_sf"/>
</dbReference>
<evidence type="ECO:0000313" key="3">
    <source>
        <dbReference type="Proteomes" id="UP000821853"/>
    </source>
</evidence>
<gene>
    <name evidence="2" type="ORF">HPB48_015644</name>
</gene>
<organism evidence="2 3">
    <name type="scientific">Haemaphysalis longicornis</name>
    <name type="common">Bush tick</name>
    <dbReference type="NCBI Taxonomy" id="44386"/>
    <lineage>
        <taxon>Eukaryota</taxon>
        <taxon>Metazoa</taxon>
        <taxon>Ecdysozoa</taxon>
        <taxon>Arthropoda</taxon>
        <taxon>Chelicerata</taxon>
        <taxon>Arachnida</taxon>
        <taxon>Acari</taxon>
        <taxon>Parasitiformes</taxon>
        <taxon>Ixodida</taxon>
        <taxon>Ixodoidea</taxon>
        <taxon>Ixodidae</taxon>
        <taxon>Haemaphysalinae</taxon>
        <taxon>Haemaphysalis</taxon>
    </lineage>
</organism>
<dbReference type="Proteomes" id="UP000821853">
    <property type="component" value="Chromosome 4"/>
</dbReference>
<name>A0A9J6GEG2_HAELO</name>
<dbReference type="Pfam" id="PF00501">
    <property type="entry name" value="AMP-binding"/>
    <property type="match status" value="2"/>
</dbReference>
<sequence length="182" mass="20170">MIVLQRTCADLNRKMKGRIEDRVVYSPYPDIEIPVCSFYTLAKEQLMKNPDKLALIDEALSLTRGQLLVRCQRYAVGFRRHGVNPGDLICVHLENSVESIAAMYGCVFAGATIVLLKTSLTEPGFVSVTDFATLDEQDFQECPVVDPKSTVLAVCYTSGSAGLPKGVEISHYNYVGCFYTCR</sequence>
<dbReference type="PANTHER" id="PTHR43767:SF1">
    <property type="entry name" value="NONRIBOSOMAL PEPTIDE SYNTHASE PES1 (EUROFUNG)-RELATED"/>
    <property type="match status" value="1"/>
</dbReference>
<feature type="domain" description="AMP-dependent synthetase/ligase" evidence="1">
    <location>
        <begin position="140"/>
        <end position="180"/>
    </location>
</feature>
<dbReference type="OrthoDB" id="6503496at2759"/>
<dbReference type="AlphaFoldDB" id="A0A9J6GEG2"/>
<evidence type="ECO:0000259" key="1">
    <source>
        <dbReference type="Pfam" id="PF00501"/>
    </source>
</evidence>
<comment type="caution">
    <text evidence="2">The sequence shown here is derived from an EMBL/GenBank/DDBJ whole genome shotgun (WGS) entry which is preliminary data.</text>
</comment>
<dbReference type="InterPro" id="IPR050237">
    <property type="entry name" value="ATP-dep_AMP-bd_enzyme"/>
</dbReference>
<dbReference type="OMA" id="CEEDIFC"/>
<keyword evidence="3" id="KW-1185">Reference proteome</keyword>
<accession>A0A9J6GEG2</accession>
<feature type="domain" description="AMP-dependent synthetase/ligase" evidence="1">
    <location>
        <begin position="44"/>
        <end position="123"/>
    </location>
</feature>
<dbReference type="InterPro" id="IPR000873">
    <property type="entry name" value="AMP-dep_synth/lig_dom"/>
</dbReference>
<protein>
    <recommendedName>
        <fullName evidence="1">AMP-dependent synthetase/ligase domain-containing protein</fullName>
    </recommendedName>
</protein>
<dbReference type="VEuPathDB" id="VectorBase:HLOH_047948"/>
<evidence type="ECO:0000313" key="2">
    <source>
        <dbReference type="EMBL" id="KAH9372748.1"/>
    </source>
</evidence>
<dbReference type="EMBL" id="JABSTR010000006">
    <property type="protein sequence ID" value="KAH9372748.1"/>
    <property type="molecule type" value="Genomic_DNA"/>
</dbReference>
<dbReference type="Gene3D" id="3.40.50.980">
    <property type="match status" value="1"/>
</dbReference>
<proteinExistence type="predicted"/>
<dbReference type="Gene3D" id="3.40.50.12780">
    <property type="entry name" value="N-terminal domain of ligase-like"/>
    <property type="match status" value="1"/>
</dbReference>
<dbReference type="SUPFAM" id="SSF56801">
    <property type="entry name" value="Acetyl-CoA synthetase-like"/>
    <property type="match status" value="1"/>
</dbReference>
<reference evidence="2 3" key="1">
    <citation type="journal article" date="2020" name="Cell">
        <title>Large-Scale Comparative Analyses of Tick Genomes Elucidate Their Genetic Diversity and Vector Capacities.</title>
        <authorList>
            <consortium name="Tick Genome and Microbiome Consortium (TIGMIC)"/>
            <person name="Jia N."/>
            <person name="Wang J."/>
            <person name="Shi W."/>
            <person name="Du L."/>
            <person name="Sun Y."/>
            <person name="Zhan W."/>
            <person name="Jiang J.F."/>
            <person name="Wang Q."/>
            <person name="Zhang B."/>
            <person name="Ji P."/>
            <person name="Bell-Sakyi L."/>
            <person name="Cui X.M."/>
            <person name="Yuan T.T."/>
            <person name="Jiang B.G."/>
            <person name="Yang W.F."/>
            <person name="Lam T.T."/>
            <person name="Chang Q.C."/>
            <person name="Ding S.J."/>
            <person name="Wang X.J."/>
            <person name="Zhu J.G."/>
            <person name="Ruan X.D."/>
            <person name="Zhao L."/>
            <person name="Wei J.T."/>
            <person name="Ye R.Z."/>
            <person name="Que T.C."/>
            <person name="Du C.H."/>
            <person name="Zhou Y.H."/>
            <person name="Cheng J.X."/>
            <person name="Dai P.F."/>
            <person name="Guo W.B."/>
            <person name="Han X.H."/>
            <person name="Huang E.J."/>
            <person name="Li L.F."/>
            <person name="Wei W."/>
            <person name="Gao Y.C."/>
            <person name="Liu J.Z."/>
            <person name="Shao H.Z."/>
            <person name="Wang X."/>
            <person name="Wang C.C."/>
            <person name="Yang T.C."/>
            <person name="Huo Q.B."/>
            <person name="Li W."/>
            <person name="Chen H.Y."/>
            <person name="Chen S.E."/>
            <person name="Zhou L.G."/>
            <person name="Ni X.B."/>
            <person name="Tian J.H."/>
            <person name="Sheng Y."/>
            <person name="Liu T."/>
            <person name="Pan Y.S."/>
            <person name="Xia L.Y."/>
            <person name="Li J."/>
            <person name="Zhao F."/>
            <person name="Cao W.C."/>
        </authorList>
    </citation>
    <scope>NUCLEOTIDE SEQUENCE [LARGE SCALE GENOMIC DNA]</scope>
    <source>
        <strain evidence="2">HaeL-2018</strain>
    </source>
</reference>